<accession>A0ABN6QIK9</accession>
<keyword evidence="9" id="KW-1185">Reference proteome</keyword>
<comment type="similarity">
    <text evidence="1 5">Belongs to the glycosyl hydrolase 27 family.</text>
</comment>
<proteinExistence type="inferred from homology"/>
<dbReference type="Pfam" id="PF17801">
    <property type="entry name" value="Melibiase_C"/>
    <property type="match status" value="1"/>
</dbReference>
<feature type="signal peptide" evidence="6">
    <location>
        <begin position="1"/>
        <end position="31"/>
    </location>
</feature>
<comment type="catalytic activity">
    <reaction evidence="5">
        <text>Hydrolysis of terminal, non-reducing alpha-D-galactose residues in alpha-D-galactosides, including galactose oligosaccharides, galactomannans and galactolipids.</text>
        <dbReference type="EC" id="3.2.1.22"/>
    </reaction>
</comment>
<reference evidence="8" key="1">
    <citation type="submission" date="2022-06" db="EMBL/GenBank/DDBJ databases">
        <title>Akkermansia biwalacus sp. nov., an anaerobic mucin-degrading bacterium isolated from human intestine.</title>
        <authorList>
            <person name="Kobayashi Y."/>
            <person name="Inoue S."/>
            <person name="Kawahara T."/>
            <person name="Kohda N."/>
        </authorList>
    </citation>
    <scope>NUCLEOTIDE SEQUENCE</scope>
    <source>
        <strain evidence="8">WON2089</strain>
    </source>
</reference>
<dbReference type="InterPro" id="IPR017853">
    <property type="entry name" value="GH"/>
</dbReference>
<evidence type="ECO:0000256" key="4">
    <source>
        <dbReference type="ARBA" id="ARBA00023295"/>
    </source>
</evidence>
<evidence type="ECO:0000259" key="7">
    <source>
        <dbReference type="Pfam" id="PF17801"/>
    </source>
</evidence>
<organism evidence="8 9">
    <name type="scientific">Akkermansia biwaensis</name>
    <dbReference type="NCBI Taxonomy" id="2946555"/>
    <lineage>
        <taxon>Bacteria</taxon>
        <taxon>Pseudomonadati</taxon>
        <taxon>Verrucomicrobiota</taxon>
        <taxon>Verrucomicrobiia</taxon>
        <taxon>Verrucomicrobiales</taxon>
        <taxon>Akkermansiaceae</taxon>
        <taxon>Akkermansia</taxon>
    </lineage>
</organism>
<sequence length="542" mass="60259">MKYSHIENVMRLCRLLCLAAIGSAVPSAVCADFPNPYPAPVSGVRLTPETSPLPSINGARVLGVRPGAEVLFQVPVSGERPMQIRASGLPAGVKMNSRGLISGKAPMRKGEYRVKLQAANRHGKDAGEWVLKVGDDLCLTPPMGWSSWYSYSEAVGQDQVLKTARLFVERGLVNHGWTYINIDDCWQGKRGGKNFSIQPNKRFPDMKAMCRAIHAMGLKAGIYSTPWMGTYAGFIGGSAPDKKADYAGLSIPEKDRLQENQIFGRYPGVHRRHADRTGPVWLFDRDARQWAEWGFDYVKVDWKPNDVPTTERIRKALDESGRDIVLSLSNAAPYEHVEELSRLANLWRTTGDIEDHWGSVSGIGFSQERWQKHMSPGHWNDPDILQVGKLGKPNRPNTAFVQTRLSPDEQYTHVTLWCLLSAPLIISCDLENIDSFTMGLLTNDEVIAVDQDPAARPARRAWNQGNFQVWTKELADGSTAAGFFNTGGSREVLKVNLKDIGLSGPYQVRDLWKRADQGTAEGDIAVELNSHGAAMFRFTRKE</sequence>
<evidence type="ECO:0000256" key="2">
    <source>
        <dbReference type="ARBA" id="ARBA00022729"/>
    </source>
</evidence>
<dbReference type="PANTHER" id="PTHR11452">
    <property type="entry name" value="ALPHA-GALACTOSIDASE/ALPHA-N-ACETYLGALACTOSAMINIDASE"/>
    <property type="match status" value="1"/>
</dbReference>
<dbReference type="EMBL" id="AP025943">
    <property type="protein sequence ID" value="BDL44023.1"/>
    <property type="molecule type" value="Genomic_DNA"/>
</dbReference>
<evidence type="ECO:0000256" key="1">
    <source>
        <dbReference type="ARBA" id="ARBA00009743"/>
    </source>
</evidence>
<evidence type="ECO:0000256" key="6">
    <source>
        <dbReference type="SAM" id="SignalP"/>
    </source>
</evidence>
<dbReference type="Pfam" id="PF16499">
    <property type="entry name" value="Melibiase_2"/>
    <property type="match status" value="2"/>
</dbReference>
<feature type="domain" description="Alpha galactosidase C-terminal" evidence="7">
    <location>
        <begin position="464"/>
        <end position="538"/>
    </location>
</feature>
<dbReference type="SUPFAM" id="SSF51445">
    <property type="entry name" value="(Trans)glycosidases"/>
    <property type="match status" value="1"/>
</dbReference>
<dbReference type="InterPro" id="IPR013785">
    <property type="entry name" value="Aldolase_TIM"/>
</dbReference>
<dbReference type="InterPro" id="IPR002241">
    <property type="entry name" value="Glyco_hydro_27"/>
</dbReference>
<dbReference type="InterPro" id="IPR013780">
    <property type="entry name" value="Glyco_hydro_b"/>
</dbReference>
<dbReference type="Gene3D" id="3.20.20.70">
    <property type="entry name" value="Aldolase class I"/>
    <property type="match status" value="1"/>
</dbReference>
<keyword evidence="3 5" id="KW-0378">Hydrolase</keyword>
<dbReference type="EC" id="3.2.1.22" evidence="5"/>
<dbReference type="SUPFAM" id="SSF51011">
    <property type="entry name" value="Glycosyl hydrolase domain"/>
    <property type="match status" value="1"/>
</dbReference>
<dbReference type="InterPro" id="IPR041233">
    <property type="entry name" value="Melibiase_C"/>
</dbReference>
<dbReference type="Gene3D" id="2.60.40.1180">
    <property type="entry name" value="Golgi alpha-mannosidase II"/>
    <property type="match status" value="1"/>
</dbReference>
<protein>
    <recommendedName>
        <fullName evidence="5">Alpha-galactosidase</fullName>
        <ecNumber evidence="5">3.2.1.22</ecNumber>
    </recommendedName>
    <alternativeName>
        <fullName evidence="5">Melibiase</fullName>
    </alternativeName>
</protein>
<dbReference type="Proteomes" id="UP001062263">
    <property type="component" value="Chromosome"/>
</dbReference>
<name>A0ABN6QIK9_9BACT</name>
<dbReference type="Gene3D" id="2.60.40.10">
    <property type="entry name" value="Immunoglobulins"/>
    <property type="match status" value="1"/>
</dbReference>
<evidence type="ECO:0000256" key="5">
    <source>
        <dbReference type="RuleBase" id="RU361168"/>
    </source>
</evidence>
<gene>
    <name evidence="8" type="ORF">Abiwalacus_15970</name>
</gene>
<evidence type="ECO:0000256" key="3">
    <source>
        <dbReference type="ARBA" id="ARBA00022801"/>
    </source>
</evidence>
<keyword evidence="4 5" id="KW-0326">Glycosidase</keyword>
<dbReference type="PRINTS" id="PR00740">
    <property type="entry name" value="GLHYDRLASE27"/>
</dbReference>
<dbReference type="InterPro" id="IPR013783">
    <property type="entry name" value="Ig-like_fold"/>
</dbReference>
<evidence type="ECO:0000313" key="8">
    <source>
        <dbReference type="EMBL" id="BDL44023.1"/>
    </source>
</evidence>
<dbReference type="PANTHER" id="PTHR11452:SF75">
    <property type="entry name" value="ALPHA-GALACTOSIDASE MEL1"/>
    <property type="match status" value="1"/>
</dbReference>
<keyword evidence="5" id="KW-1015">Disulfide bond</keyword>
<dbReference type="CDD" id="cd14792">
    <property type="entry name" value="GH27"/>
    <property type="match status" value="1"/>
</dbReference>
<evidence type="ECO:0000313" key="9">
    <source>
        <dbReference type="Proteomes" id="UP001062263"/>
    </source>
</evidence>
<keyword evidence="2 6" id="KW-0732">Signal</keyword>
<feature type="chain" id="PRO_5047042511" description="Alpha-galactosidase" evidence="6">
    <location>
        <begin position="32"/>
        <end position="542"/>
    </location>
</feature>